<dbReference type="RefSeq" id="WP_380011850.1">
    <property type="nucleotide sequence ID" value="NZ_JBHLYR010000045.1"/>
</dbReference>
<dbReference type="Gene3D" id="1.20.120.450">
    <property type="entry name" value="dinb family like domain"/>
    <property type="match status" value="1"/>
</dbReference>
<dbReference type="Proteomes" id="UP001589733">
    <property type="component" value="Unassembled WGS sequence"/>
</dbReference>
<evidence type="ECO:0000313" key="2">
    <source>
        <dbReference type="Proteomes" id="UP001589733"/>
    </source>
</evidence>
<gene>
    <name evidence="1" type="ORF">ACFFLM_15115</name>
</gene>
<name>A0ABV6B0M7_9DEIO</name>
<keyword evidence="2" id="KW-1185">Reference proteome</keyword>
<comment type="caution">
    <text evidence="1">The sequence shown here is derived from an EMBL/GenBank/DDBJ whole genome shotgun (WGS) entry which is preliminary data.</text>
</comment>
<dbReference type="InterPro" id="IPR034660">
    <property type="entry name" value="DinB/YfiT-like"/>
</dbReference>
<protein>
    <submittedName>
        <fullName evidence="1">DinB family protein</fullName>
    </submittedName>
</protein>
<sequence length="158" mass="17892">MNRLTAQRTHLIDLTHTLRDTVFDQITDADLEFSPGGTALTFRRLLLEQAEIQAAYAESFRTLKLKFDVVAPPEVQTTAQIQAWFGQLDAELLEALDALTNEDLSRLHDPRGQMSPHYTVEISFHTYRESVLIFAARASVYLRALGRDVPKLMKSFVG</sequence>
<accession>A0ABV6B0M7</accession>
<dbReference type="EMBL" id="JBHLYR010000045">
    <property type="protein sequence ID" value="MFB9993302.1"/>
    <property type="molecule type" value="Genomic_DNA"/>
</dbReference>
<reference evidence="1 2" key="1">
    <citation type="submission" date="2024-09" db="EMBL/GenBank/DDBJ databases">
        <authorList>
            <person name="Sun Q."/>
            <person name="Mori K."/>
        </authorList>
    </citation>
    <scope>NUCLEOTIDE SEQUENCE [LARGE SCALE GENOMIC DNA]</scope>
    <source>
        <strain evidence="1 2">JCM 13503</strain>
    </source>
</reference>
<evidence type="ECO:0000313" key="1">
    <source>
        <dbReference type="EMBL" id="MFB9993302.1"/>
    </source>
</evidence>
<dbReference type="SUPFAM" id="SSF109854">
    <property type="entry name" value="DinB/YfiT-like putative metalloenzymes"/>
    <property type="match status" value="1"/>
</dbReference>
<organism evidence="1 2">
    <name type="scientific">Deinococcus oregonensis</name>
    <dbReference type="NCBI Taxonomy" id="1805970"/>
    <lineage>
        <taxon>Bacteria</taxon>
        <taxon>Thermotogati</taxon>
        <taxon>Deinococcota</taxon>
        <taxon>Deinococci</taxon>
        <taxon>Deinococcales</taxon>
        <taxon>Deinococcaceae</taxon>
        <taxon>Deinococcus</taxon>
    </lineage>
</organism>
<proteinExistence type="predicted"/>